<feature type="compositionally biased region" description="Polar residues" evidence="1">
    <location>
        <begin position="150"/>
        <end position="187"/>
    </location>
</feature>
<dbReference type="InParanoid" id="A0A2K1QJP3"/>
<comment type="caution">
    <text evidence="2">The sequence shown here is derived from an EMBL/GenBank/DDBJ whole genome shotgun (WGS) entry which is preliminary data.</text>
</comment>
<keyword evidence="3" id="KW-1185">Reference proteome</keyword>
<dbReference type="Proteomes" id="UP000243797">
    <property type="component" value="Unassembled WGS sequence"/>
</dbReference>
<gene>
    <name evidence="2" type="ORF">CAC42_634</name>
</gene>
<feature type="compositionally biased region" description="Polar residues" evidence="1">
    <location>
        <begin position="362"/>
        <end position="377"/>
    </location>
</feature>
<feature type="compositionally biased region" description="Basic and acidic residues" evidence="1">
    <location>
        <begin position="303"/>
        <end position="317"/>
    </location>
</feature>
<evidence type="ECO:0000313" key="3">
    <source>
        <dbReference type="Proteomes" id="UP000243797"/>
    </source>
</evidence>
<feature type="region of interest" description="Disordered" evidence="1">
    <location>
        <begin position="331"/>
        <end position="377"/>
    </location>
</feature>
<evidence type="ECO:0000313" key="2">
    <source>
        <dbReference type="EMBL" id="PNS15375.1"/>
    </source>
</evidence>
<proteinExistence type="predicted"/>
<accession>A0A2K1QJP3</accession>
<reference evidence="2 3" key="1">
    <citation type="submission" date="2017-06" db="EMBL/GenBank/DDBJ databases">
        <title>Draft genome sequence of a variant of Elsinoe murrayae.</title>
        <authorList>
            <person name="Cheng Q."/>
        </authorList>
    </citation>
    <scope>NUCLEOTIDE SEQUENCE [LARGE SCALE GENOMIC DNA]</scope>
    <source>
        <strain evidence="2 3">CQ-2017a</strain>
    </source>
</reference>
<dbReference type="EMBL" id="NKHZ01000070">
    <property type="protein sequence ID" value="PNS15375.1"/>
    <property type="molecule type" value="Genomic_DNA"/>
</dbReference>
<feature type="compositionally biased region" description="Low complexity" evidence="1">
    <location>
        <begin position="193"/>
        <end position="207"/>
    </location>
</feature>
<protein>
    <submittedName>
        <fullName evidence="2">Abnormal spindle-like microcephaly-associated</fullName>
    </submittedName>
</protein>
<feature type="compositionally biased region" description="Basic and acidic residues" evidence="1">
    <location>
        <begin position="331"/>
        <end position="341"/>
    </location>
</feature>
<feature type="region of interest" description="Disordered" evidence="1">
    <location>
        <begin position="82"/>
        <end position="208"/>
    </location>
</feature>
<dbReference type="STRING" id="2082308.A0A2K1QJP3"/>
<name>A0A2K1QJP3_9PEZI</name>
<dbReference type="OrthoDB" id="5377009at2759"/>
<feature type="region of interest" description="Disordered" evidence="1">
    <location>
        <begin position="295"/>
        <end position="317"/>
    </location>
</feature>
<organism evidence="2 3">
    <name type="scientific">Sphaceloma murrayae</name>
    <dbReference type="NCBI Taxonomy" id="2082308"/>
    <lineage>
        <taxon>Eukaryota</taxon>
        <taxon>Fungi</taxon>
        <taxon>Dikarya</taxon>
        <taxon>Ascomycota</taxon>
        <taxon>Pezizomycotina</taxon>
        <taxon>Dothideomycetes</taxon>
        <taxon>Dothideomycetidae</taxon>
        <taxon>Myriangiales</taxon>
        <taxon>Elsinoaceae</taxon>
        <taxon>Sphaceloma</taxon>
    </lineage>
</organism>
<evidence type="ECO:0000256" key="1">
    <source>
        <dbReference type="SAM" id="MobiDB-lite"/>
    </source>
</evidence>
<dbReference type="AlphaFoldDB" id="A0A2K1QJP3"/>
<sequence length="448" mass="48966">MASHSIALPSRPEHAAQPKYSIQSFDTNLAASSYISYSDPITEHGYASSNLASSPGKSAAPAESFGYRVFNTLSDAVKKTPTTIPNLSRTSSVHTRTRSLADSPGAMLARTTSIRLGGLLNRTPTQKASRPVQDQDEDLSEPEDMPEYKTTFSGTPDQSTRANTPRQSTPSRPSTAQQQRPRFSWFSTPKAEPSTPTHTSHHTTTTSALELSDPLLALNINASLFPHGPSDPHDPASFNDLLLSASALADRLQTAYRAQAALLRQAQAERDAAAEEKDEAATRAAHLKSQLETLAQTFGEQTRTMRDMDEELRRERERRVEMEAELDSLRRWKGQAEEGGRDSVLSGDEETPRRRRKRGSEGLNSDSGFESDSESLTCSMETASTFSGPVTPGMGGITGVMEGPWEEGRKNTPGVWGVVGDLQRENYRLKTRVRDLEGAVEGCLSLVR</sequence>
<feature type="compositionally biased region" description="Acidic residues" evidence="1">
    <location>
        <begin position="134"/>
        <end position="145"/>
    </location>
</feature>